<organism evidence="1 2">
    <name type="scientific">Argiope bruennichi</name>
    <name type="common">Wasp spider</name>
    <name type="synonym">Aranea bruennichi</name>
    <dbReference type="NCBI Taxonomy" id="94029"/>
    <lineage>
        <taxon>Eukaryota</taxon>
        <taxon>Metazoa</taxon>
        <taxon>Ecdysozoa</taxon>
        <taxon>Arthropoda</taxon>
        <taxon>Chelicerata</taxon>
        <taxon>Arachnida</taxon>
        <taxon>Araneae</taxon>
        <taxon>Araneomorphae</taxon>
        <taxon>Entelegynae</taxon>
        <taxon>Araneoidea</taxon>
        <taxon>Araneidae</taxon>
        <taxon>Argiope</taxon>
    </lineage>
</organism>
<sequence length="383" mass="46369">MYFSFMPSLLHMSSVRVVSRLLLDRDIGILLDEDMSIPSGINRYERRRHEVWKAIEKKARRKLRPLQTRLSIKLVKFLRPMYMEVIAWLRDHEFEATPKIFNFLLKHFIQWKTDGTIDRKKTAMKMIQSRRFHYRYRFILACNYLLIDDIFVLWNRVKRSKRKKLYRTGTNAAVRFWVHLLKAMDGASKAELIQKYFSASSEDRAGPSKPLISRYFKPKRIKDTDFPLRLSSYFPFIPQEYRQEYFTKINYALLNKTDFSLCLYEMHEQERLQLLEAKPAFALKRCLEWPFQSLFVELAKQVVDHMKLIDYELMLRHIIVFYILSDLDYYELFSDFWDVIPENYRNRIMEVERSFFPFKAVLNFDGVNPSKTIIKTLKKYYYS</sequence>
<proteinExistence type="predicted"/>
<dbReference type="EMBL" id="JABXBU010000001">
    <property type="protein sequence ID" value="KAF8796919.1"/>
    <property type="molecule type" value="Genomic_DNA"/>
</dbReference>
<reference evidence="1" key="2">
    <citation type="submission" date="2020-06" db="EMBL/GenBank/DDBJ databases">
        <authorList>
            <person name="Sheffer M."/>
        </authorList>
    </citation>
    <scope>NUCLEOTIDE SEQUENCE</scope>
</reference>
<keyword evidence="2" id="KW-1185">Reference proteome</keyword>
<dbReference type="AlphaFoldDB" id="A0A8T0G4X4"/>
<reference evidence="1" key="1">
    <citation type="journal article" date="2020" name="bioRxiv">
        <title>Chromosome-level reference genome of the European wasp spider Argiope bruennichi: a resource for studies on range expansion and evolutionary adaptation.</title>
        <authorList>
            <person name="Sheffer M.M."/>
            <person name="Hoppe A."/>
            <person name="Krehenwinkel H."/>
            <person name="Uhl G."/>
            <person name="Kuss A.W."/>
            <person name="Jensen L."/>
            <person name="Jensen C."/>
            <person name="Gillespie R.G."/>
            <person name="Hoff K.J."/>
            <person name="Prost S."/>
        </authorList>
    </citation>
    <scope>NUCLEOTIDE SEQUENCE</scope>
</reference>
<gene>
    <name evidence="1" type="ORF">HNY73_001247</name>
</gene>
<evidence type="ECO:0000313" key="1">
    <source>
        <dbReference type="EMBL" id="KAF8796919.1"/>
    </source>
</evidence>
<comment type="caution">
    <text evidence="1">The sequence shown here is derived from an EMBL/GenBank/DDBJ whole genome shotgun (WGS) entry which is preliminary data.</text>
</comment>
<evidence type="ECO:0000313" key="2">
    <source>
        <dbReference type="Proteomes" id="UP000807504"/>
    </source>
</evidence>
<accession>A0A8T0G4X4</accession>
<protein>
    <submittedName>
        <fullName evidence="1">Uncharacterized protein</fullName>
    </submittedName>
</protein>
<name>A0A8T0G4X4_ARGBR</name>
<dbReference type="Proteomes" id="UP000807504">
    <property type="component" value="Unassembled WGS sequence"/>
</dbReference>